<name>A0ABW0XK19_9ACTN</name>
<accession>A0ABW0XK19</accession>
<dbReference type="Proteomes" id="UP001596183">
    <property type="component" value="Unassembled WGS sequence"/>
</dbReference>
<keyword evidence="3" id="KW-1185">Reference proteome</keyword>
<proteinExistence type="predicted"/>
<keyword evidence="1" id="KW-1133">Transmembrane helix</keyword>
<evidence type="ECO:0000313" key="3">
    <source>
        <dbReference type="Proteomes" id="UP001596183"/>
    </source>
</evidence>
<organism evidence="2 3">
    <name type="scientific">Streptomyces incanus</name>
    <dbReference type="NCBI Taxonomy" id="887453"/>
    <lineage>
        <taxon>Bacteria</taxon>
        <taxon>Bacillati</taxon>
        <taxon>Actinomycetota</taxon>
        <taxon>Actinomycetes</taxon>
        <taxon>Kitasatosporales</taxon>
        <taxon>Streptomycetaceae</taxon>
        <taxon>Streptomyces</taxon>
    </lineage>
</organism>
<dbReference type="GeneID" id="91545080"/>
<evidence type="ECO:0000256" key="1">
    <source>
        <dbReference type="SAM" id="Phobius"/>
    </source>
</evidence>
<feature type="transmembrane region" description="Helical" evidence="1">
    <location>
        <begin position="26"/>
        <end position="47"/>
    </location>
</feature>
<sequence>MNRLLFQSHLAVDAFDPNIGGGAMTILRLLAWCASAAGVAGLIIIGINMSLQLRRGDPGEGGEHFRGVFFVVLAALIATCAGPLVAFLGDLSLHAPE</sequence>
<gene>
    <name evidence="2" type="ORF">ACFP2V_08430</name>
</gene>
<reference evidence="3" key="1">
    <citation type="journal article" date="2019" name="Int. J. Syst. Evol. Microbiol.">
        <title>The Global Catalogue of Microorganisms (GCM) 10K type strain sequencing project: providing services to taxonomists for standard genome sequencing and annotation.</title>
        <authorList>
            <consortium name="The Broad Institute Genomics Platform"/>
            <consortium name="The Broad Institute Genome Sequencing Center for Infectious Disease"/>
            <person name="Wu L."/>
            <person name="Ma J."/>
        </authorList>
    </citation>
    <scope>NUCLEOTIDE SEQUENCE [LARGE SCALE GENOMIC DNA]</scope>
    <source>
        <strain evidence="3">JCM 13852</strain>
    </source>
</reference>
<keyword evidence="1" id="KW-0472">Membrane</keyword>
<dbReference type="RefSeq" id="WP_055631261.1">
    <property type="nucleotide sequence ID" value="NZ_JBHSPC010000019.1"/>
</dbReference>
<evidence type="ECO:0000313" key="2">
    <source>
        <dbReference type="EMBL" id="MFC5670133.1"/>
    </source>
</evidence>
<comment type="caution">
    <text evidence="2">The sequence shown here is derived from an EMBL/GenBank/DDBJ whole genome shotgun (WGS) entry which is preliminary data.</text>
</comment>
<evidence type="ECO:0008006" key="4">
    <source>
        <dbReference type="Google" id="ProtNLM"/>
    </source>
</evidence>
<feature type="transmembrane region" description="Helical" evidence="1">
    <location>
        <begin position="68"/>
        <end position="89"/>
    </location>
</feature>
<keyword evidence="1" id="KW-0812">Transmembrane</keyword>
<protein>
    <recommendedName>
        <fullName evidence="4">Integral membrane protein</fullName>
    </recommendedName>
</protein>
<dbReference type="EMBL" id="JBHSPC010000019">
    <property type="protein sequence ID" value="MFC5670133.1"/>
    <property type="molecule type" value="Genomic_DNA"/>
</dbReference>